<evidence type="ECO:0000256" key="1">
    <source>
        <dbReference type="SAM" id="SignalP"/>
    </source>
</evidence>
<dbReference type="EMBL" id="BAABBF010000002">
    <property type="protein sequence ID" value="GAA3700340.1"/>
    <property type="molecule type" value="Genomic_DNA"/>
</dbReference>
<keyword evidence="3" id="KW-1185">Reference proteome</keyword>
<evidence type="ECO:0000313" key="2">
    <source>
        <dbReference type="EMBL" id="GAA3700340.1"/>
    </source>
</evidence>
<keyword evidence="1" id="KW-0732">Signal</keyword>
<comment type="caution">
    <text evidence="2">The sequence shown here is derived from an EMBL/GenBank/DDBJ whole genome shotgun (WGS) entry which is preliminary data.</text>
</comment>
<evidence type="ECO:0008006" key="4">
    <source>
        <dbReference type="Google" id="ProtNLM"/>
    </source>
</evidence>
<organism evidence="2 3">
    <name type="scientific">Sphingomonas cynarae</name>
    <dbReference type="NCBI Taxonomy" id="930197"/>
    <lineage>
        <taxon>Bacteria</taxon>
        <taxon>Pseudomonadati</taxon>
        <taxon>Pseudomonadota</taxon>
        <taxon>Alphaproteobacteria</taxon>
        <taxon>Sphingomonadales</taxon>
        <taxon>Sphingomonadaceae</taxon>
        <taxon>Sphingomonas</taxon>
    </lineage>
</organism>
<dbReference type="Proteomes" id="UP001500523">
    <property type="component" value="Unassembled WGS sequence"/>
</dbReference>
<feature type="chain" id="PRO_5046335694" description="BNR repeat neuraminidase" evidence="1">
    <location>
        <begin position="21"/>
        <end position="443"/>
    </location>
</feature>
<sequence>MTLHPLRVALLLSLAIPAAAGAQQPARAGAAAATPELSAIDRVWSGHSARFALAVTAARITVAYYDANRQLTVASRSRGSAAWVYHKLDSWLGWDSHNYIAMAVDADGQVHVSANMHGDPLVYYRTAVAGDVRTLTRQPVMVETRVEGKMTYPIFLRDGAGRLVYKYRDGSSGNGNEIYNVYDPATRTWRHLLQVPLTDGEGQRNAYFVGPVLGPDKYFHIAWVWRETPMAETNHDLSYARSRDLVHWETAAGKPLTLPITLKTAEIVDPVPVEGGMINNNTVIGFDPAGRAMITFHKFDAKGNTQIYVARAEPKGWRIAQVSDWQGFRWDFRGGGSLESRLFVKGAEPVGQNRIRVSVIRDGKPIDFLLDAATLKRVSETPGSLLAERLAGRFAVPAGMTLNTVEDVGGSGIALAWATLPPHRDLPGEDIPDPTVLRLVMPR</sequence>
<proteinExistence type="predicted"/>
<reference evidence="3" key="1">
    <citation type="journal article" date="2019" name="Int. J. Syst. Evol. Microbiol.">
        <title>The Global Catalogue of Microorganisms (GCM) 10K type strain sequencing project: providing services to taxonomists for standard genome sequencing and annotation.</title>
        <authorList>
            <consortium name="The Broad Institute Genomics Platform"/>
            <consortium name="The Broad Institute Genome Sequencing Center for Infectious Disease"/>
            <person name="Wu L."/>
            <person name="Ma J."/>
        </authorList>
    </citation>
    <scope>NUCLEOTIDE SEQUENCE [LARGE SCALE GENOMIC DNA]</scope>
    <source>
        <strain evidence="3">JCM 17498</strain>
    </source>
</reference>
<evidence type="ECO:0000313" key="3">
    <source>
        <dbReference type="Proteomes" id="UP001500523"/>
    </source>
</evidence>
<accession>A0ABP7D3D8</accession>
<dbReference type="Pfam" id="PF15892">
    <property type="entry name" value="BNR_4"/>
    <property type="match status" value="1"/>
</dbReference>
<protein>
    <recommendedName>
        <fullName evidence="4">BNR repeat neuraminidase</fullName>
    </recommendedName>
</protein>
<name>A0ABP7D3D8_9SPHN</name>
<dbReference type="RefSeq" id="WP_344692100.1">
    <property type="nucleotide sequence ID" value="NZ_BAABBF010000002.1"/>
</dbReference>
<gene>
    <name evidence="2" type="ORF">GCM10022268_07980</name>
</gene>
<feature type="signal peptide" evidence="1">
    <location>
        <begin position="1"/>
        <end position="20"/>
    </location>
</feature>